<name>A0A7R9G7Q0_9CRUS</name>
<dbReference type="EMBL" id="CAJPEX010000021">
    <property type="protein sequence ID" value="CAG0912485.1"/>
    <property type="molecule type" value="Genomic_DNA"/>
</dbReference>
<keyword evidence="3" id="KW-1185">Reference proteome</keyword>
<reference evidence="2" key="1">
    <citation type="submission" date="2020-11" db="EMBL/GenBank/DDBJ databases">
        <authorList>
            <person name="Tran Van P."/>
        </authorList>
    </citation>
    <scope>NUCLEOTIDE SEQUENCE</scope>
</reference>
<gene>
    <name evidence="2" type="ORF">NMOB1V02_LOCUS275</name>
</gene>
<dbReference type="Proteomes" id="UP000678499">
    <property type="component" value="Unassembled WGS sequence"/>
</dbReference>
<feature type="region of interest" description="Disordered" evidence="1">
    <location>
        <begin position="43"/>
        <end position="64"/>
    </location>
</feature>
<sequence>MYRDPKWECCVVNILDVKEETRALEMRFRFNGYHCWPRVPPERDPTGDGVVKGPAKKSPHGLGGSTGAMDNGVIGVAVDALQRHFFGGGIPSKSFAISRGRHLYSQSIVVAASLAAKKTRALRFIIISVTAVSASSREDEWKSPPRRAISAVRLVFDNYYIFRQQSKIHKRSITDYLALANDPKLGLAMEGPLPAMVLACLVGRKTTRFVFQWVSGV</sequence>
<evidence type="ECO:0000313" key="2">
    <source>
        <dbReference type="EMBL" id="CAD7272333.1"/>
    </source>
</evidence>
<dbReference type="EMBL" id="OA882058">
    <property type="protein sequence ID" value="CAD7272333.1"/>
    <property type="molecule type" value="Genomic_DNA"/>
</dbReference>
<protein>
    <submittedName>
        <fullName evidence="2">Uncharacterized protein</fullName>
    </submittedName>
</protein>
<organism evidence="2">
    <name type="scientific">Notodromas monacha</name>
    <dbReference type="NCBI Taxonomy" id="399045"/>
    <lineage>
        <taxon>Eukaryota</taxon>
        <taxon>Metazoa</taxon>
        <taxon>Ecdysozoa</taxon>
        <taxon>Arthropoda</taxon>
        <taxon>Crustacea</taxon>
        <taxon>Oligostraca</taxon>
        <taxon>Ostracoda</taxon>
        <taxon>Podocopa</taxon>
        <taxon>Podocopida</taxon>
        <taxon>Cypridocopina</taxon>
        <taxon>Cypridoidea</taxon>
        <taxon>Cyprididae</taxon>
        <taxon>Notodromas</taxon>
    </lineage>
</organism>
<evidence type="ECO:0000313" key="3">
    <source>
        <dbReference type="Proteomes" id="UP000678499"/>
    </source>
</evidence>
<evidence type="ECO:0000256" key="1">
    <source>
        <dbReference type="SAM" id="MobiDB-lite"/>
    </source>
</evidence>
<proteinExistence type="predicted"/>
<dbReference type="AlphaFoldDB" id="A0A7R9G7Q0"/>
<accession>A0A7R9G7Q0</accession>